<dbReference type="InterPro" id="IPR029068">
    <property type="entry name" value="Glyas_Bleomycin-R_OHBP_Dase"/>
</dbReference>
<organism evidence="2 3">
    <name type="scientific">Agaribacter marinus</name>
    <dbReference type="NCBI Taxonomy" id="1431249"/>
    <lineage>
        <taxon>Bacteria</taxon>
        <taxon>Pseudomonadati</taxon>
        <taxon>Pseudomonadota</taxon>
        <taxon>Gammaproteobacteria</taxon>
        <taxon>Alteromonadales</taxon>
        <taxon>Alteromonadaceae</taxon>
        <taxon>Agaribacter</taxon>
    </lineage>
</organism>
<dbReference type="Proteomes" id="UP001156601">
    <property type="component" value="Unassembled WGS sequence"/>
</dbReference>
<reference evidence="2" key="2">
    <citation type="submission" date="2023-01" db="EMBL/GenBank/DDBJ databases">
        <title>Draft genome sequence of Agaribacter marinus strain NBRC 110023.</title>
        <authorList>
            <person name="Sun Q."/>
            <person name="Mori K."/>
        </authorList>
    </citation>
    <scope>NUCLEOTIDE SEQUENCE</scope>
    <source>
        <strain evidence="2">NBRC 110023</strain>
    </source>
</reference>
<proteinExistence type="predicted"/>
<dbReference type="CDD" id="cd07262">
    <property type="entry name" value="VOC_like"/>
    <property type="match status" value="1"/>
</dbReference>
<reference evidence="2" key="1">
    <citation type="journal article" date="2014" name="Int. J. Syst. Evol. Microbiol.">
        <title>Complete genome sequence of Corynebacterium casei LMG S-19264T (=DSM 44701T), isolated from a smear-ripened cheese.</title>
        <authorList>
            <consortium name="US DOE Joint Genome Institute (JGI-PGF)"/>
            <person name="Walter F."/>
            <person name="Albersmeier A."/>
            <person name="Kalinowski J."/>
            <person name="Ruckert C."/>
        </authorList>
    </citation>
    <scope>NUCLEOTIDE SEQUENCE</scope>
    <source>
        <strain evidence="2">NBRC 110023</strain>
    </source>
</reference>
<evidence type="ECO:0000313" key="3">
    <source>
        <dbReference type="Proteomes" id="UP001156601"/>
    </source>
</evidence>
<sequence>MKMNYFVFGTNDKEKAEVFYDDLFSESGLNKIHGRGRMTLWGNESFMFALAEPFDEQPATNGNGTMLGLHVDTIEEVNRLYQKVLDMGGTSEGEPRVRSNMHSAYVRDLDRNKICFYSSNA</sequence>
<feature type="domain" description="VOC" evidence="1">
    <location>
        <begin position="2"/>
        <end position="119"/>
    </location>
</feature>
<dbReference type="EMBL" id="BSOT01000005">
    <property type="protein sequence ID" value="GLR71241.1"/>
    <property type="molecule type" value="Genomic_DNA"/>
</dbReference>
<dbReference type="RefSeq" id="WP_284217531.1">
    <property type="nucleotide sequence ID" value="NZ_BSOT01000005.1"/>
</dbReference>
<dbReference type="Gene3D" id="3.10.180.10">
    <property type="entry name" value="2,3-Dihydroxybiphenyl 1,2-Dioxygenase, domain 1"/>
    <property type="match status" value="1"/>
</dbReference>
<evidence type="ECO:0000313" key="2">
    <source>
        <dbReference type="EMBL" id="GLR71241.1"/>
    </source>
</evidence>
<keyword evidence="3" id="KW-1185">Reference proteome</keyword>
<accession>A0AA37SWU5</accession>
<gene>
    <name evidence="2" type="ORF">GCM10007852_21490</name>
</gene>
<dbReference type="Pfam" id="PF00903">
    <property type="entry name" value="Glyoxalase"/>
    <property type="match status" value="1"/>
</dbReference>
<dbReference type="InterPro" id="IPR037523">
    <property type="entry name" value="VOC_core"/>
</dbReference>
<dbReference type="PANTHER" id="PTHR35006">
    <property type="entry name" value="GLYOXALASE FAMILY PROTEIN (AFU_ORTHOLOGUE AFUA_5G14830)"/>
    <property type="match status" value="1"/>
</dbReference>
<comment type="caution">
    <text evidence="2">The sequence shown here is derived from an EMBL/GenBank/DDBJ whole genome shotgun (WGS) entry which is preliminary data.</text>
</comment>
<name>A0AA37SWU5_9ALTE</name>
<dbReference type="AlphaFoldDB" id="A0AA37SWU5"/>
<protein>
    <submittedName>
        <fullName evidence="2">Glyoxalase</fullName>
    </submittedName>
</protein>
<dbReference type="PROSITE" id="PS51819">
    <property type="entry name" value="VOC"/>
    <property type="match status" value="1"/>
</dbReference>
<evidence type="ECO:0000259" key="1">
    <source>
        <dbReference type="PROSITE" id="PS51819"/>
    </source>
</evidence>
<dbReference type="InterPro" id="IPR004360">
    <property type="entry name" value="Glyas_Fos-R_dOase_dom"/>
</dbReference>
<dbReference type="PANTHER" id="PTHR35006:SF1">
    <property type="entry name" value="BLL2941 PROTEIN"/>
    <property type="match status" value="1"/>
</dbReference>
<dbReference type="SUPFAM" id="SSF54593">
    <property type="entry name" value="Glyoxalase/Bleomycin resistance protein/Dihydroxybiphenyl dioxygenase"/>
    <property type="match status" value="1"/>
</dbReference>